<gene>
    <name evidence="1" type="ORF">SAMN04490355_101626</name>
</gene>
<evidence type="ECO:0000313" key="2">
    <source>
        <dbReference type="Proteomes" id="UP000199520"/>
    </source>
</evidence>
<dbReference type="STRING" id="1123291.SAMN04490355_101626"/>
<accession>A0A1I4K7W9</accession>
<reference evidence="2" key="1">
    <citation type="submission" date="2016-10" db="EMBL/GenBank/DDBJ databases">
        <authorList>
            <person name="Varghese N."/>
            <person name="Submissions S."/>
        </authorList>
    </citation>
    <scope>NUCLEOTIDE SEQUENCE [LARGE SCALE GENOMIC DNA]</scope>
    <source>
        <strain evidence="2">DSM 13327</strain>
    </source>
</reference>
<proteinExistence type="predicted"/>
<sequence>MVSPDGKVVSKLGAVAYTVSALAKLLEGTTDGVVCLSHLSPEDINEARELLNHPNITMPILDTSCKNGTEIELKLINDHERISHQMRTMTPV</sequence>
<dbReference type="EMBL" id="FOTS01000016">
    <property type="protein sequence ID" value="SFL74709.1"/>
    <property type="molecule type" value="Genomic_DNA"/>
</dbReference>
<protein>
    <submittedName>
        <fullName evidence="1">Uncharacterized protein</fullName>
    </submittedName>
</protein>
<keyword evidence="2" id="KW-1185">Reference proteome</keyword>
<dbReference type="AlphaFoldDB" id="A0A1I4K7W9"/>
<name>A0A1I4K7W9_9FIRM</name>
<dbReference type="Proteomes" id="UP000199520">
    <property type="component" value="Unassembled WGS sequence"/>
</dbReference>
<organism evidence="1 2">
    <name type="scientific">Pelosinus propionicus DSM 13327</name>
    <dbReference type="NCBI Taxonomy" id="1123291"/>
    <lineage>
        <taxon>Bacteria</taxon>
        <taxon>Bacillati</taxon>
        <taxon>Bacillota</taxon>
        <taxon>Negativicutes</taxon>
        <taxon>Selenomonadales</taxon>
        <taxon>Sporomusaceae</taxon>
        <taxon>Pelosinus</taxon>
    </lineage>
</organism>
<evidence type="ECO:0000313" key="1">
    <source>
        <dbReference type="EMBL" id="SFL74709.1"/>
    </source>
</evidence>